<evidence type="ECO:0000256" key="11">
    <source>
        <dbReference type="PIRSR" id="PIRSR006268-2"/>
    </source>
</evidence>
<sequence length="319" mass="33993">MMHGKKLFAVLLPLVLTACTSAKPAQTETVWAMDTACTISLHGSGVSETASLLKTLDKTLDNYQENSAISRLNQSGTISGNDTIYQLVSETAALQKRFGDSVDLTVGQLTALWGITTDTPHVPTAAELEPVLKTISPDHVTAADGTVTLTDGAQLDCGAVGKGYSLDCVKEALDQSGTASYGTVSMTSSILCYGEKPDGKPFQIEIRDPSGDGTLGTVSTDSCFLSTSGGYERYFIADDGKQYCHILDPKTGMPAESDLTTVTVFCDSGLQSDFLSTLIWLEGTEHLEEHLHAEDYQIVAQDQSGKLYVSDGLHFTPNA</sequence>
<accession>U2KXH2</accession>
<dbReference type="GO" id="GO:0046872">
    <property type="term" value="F:metal ion binding"/>
    <property type="evidence" value="ECO:0007669"/>
    <property type="project" value="UniProtKB-UniRule"/>
</dbReference>
<keyword evidence="5 10" id="KW-0479">Metal-binding</keyword>
<dbReference type="EMBL" id="AWVF01000076">
    <property type="protein sequence ID" value="ERJ96987.1"/>
    <property type="molecule type" value="Genomic_DNA"/>
</dbReference>
<evidence type="ECO:0000256" key="6">
    <source>
        <dbReference type="ARBA" id="ARBA00022827"/>
    </source>
</evidence>
<comment type="cofactor">
    <cofactor evidence="11">
        <name>Mg(2+)</name>
        <dbReference type="ChEBI" id="CHEBI:18420"/>
    </cofactor>
    <cofactor evidence="11">
        <name>Mn(2+)</name>
        <dbReference type="ChEBI" id="CHEBI:29035"/>
    </cofactor>
    <text evidence="11">Magnesium. Can also use manganese.</text>
</comment>
<keyword evidence="12" id="KW-0997">Cell inner membrane</keyword>
<reference evidence="13 14" key="1">
    <citation type="submission" date="2013-07" db="EMBL/GenBank/DDBJ databases">
        <authorList>
            <person name="Weinstock G."/>
            <person name="Sodergren E."/>
            <person name="Wylie T."/>
            <person name="Fulton L."/>
            <person name="Fulton R."/>
            <person name="Fronick C."/>
            <person name="O'Laughlin M."/>
            <person name="Godfrey J."/>
            <person name="Miner T."/>
            <person name="Herter B."/>
            <person name="Appelbaum E."/>
            <person name="Cordes M."/>
            <person name="Lek S."/>
            <person name="Wollam A."/>
            <person name="Pepin K.H."/>
            <person name="Palsikar V.B."/>
            <person name="Mitreva M."/>
            <person name="Wilson R.K."/>
        </authorList>
    </citation>
    <scope>NUCLEOTIDE SEQUENCE [LARGE SCALE GENOMIC DNA]</scope>
    <source>
        <strain evidence="13 14">ATCC 27760</strain>
    </source>
</reference>
<dbReference type="InterPro" id="IPR003374">
    <property type="entry name" value="ApbE-like_sf"/>
</dbReference>
<dbReference type="Proteomes" id="UP000016662">
    <property type="component" value="Unassembled WGS sequence"/>
</dbReference>
<feature type="binding site" evidence="11">
    <location>
        <position position="159"/>
    </location>
    <ligand>
        <name>Mg(2+)</name>
        <dbReference type="ChEBI" id="CHEBI:18420"/>
    </ligand>
</feature>
<dbReference type="PANTHER" id="PTHR30040">
    <property type="entry name" value="THIAMINE BIOSYNTHESIS LIPOPROTEIN APBE"/>
    <property type="match status" value="1"/>
</dbReference>
<dbReference type="GO" id="GO:0005886">
    <property type="term" value="C:plasma membrane"/>
    <property type="evidence" value="ECO:0007669"/>
    <property type="project" value="UniProtKB-SubCell"/>
</dbReference>
<dbReference type="PROSITE" id="PS51257">
    <property type="entry name" value="PROKAR_LIPOPROTEIN"/>
    <property type="match status" value="1"/>
</dbReference>
<dbReference type="HOGENOM" id="CLU_044403_1_3_9"/>
<dbReference type="Gene3D" id="3.10.520.10">
    <property type="entry name" value="ApbE-like domains"/>
    <property type="match status" value="1"/>
</dbReference>
<keyword evidence="12" id="KW-0732">Signal</keyword>
<dbReference type="RefSeq" id="WP_021682072.1">
    <property type="nucleotide sequence ID" value="NZ_KI260397.1"/>
</dbReference>
<dbReference type="AlphaFoldDB" id="U2KXH2"/>
<evidence type="ECO:0000256" key="3">
    <source>
        <dbReference type="ARBA" id="ARBA00022630"/>
    </source>
</evidence>
<evidence type="ECO:0000256" key="2">
    <source>
        <dbReference type="ARBA" id="ARBA00016337"/>
    </source>
</evidence>
<gene>
    <name evidence="13" type="ORF">RUMCAL_00641</name>
</gene>
<dbReference type="InterPro" id="IPR024932">
    <property type="entry name" value="ApbE"/>
</dbReference>
<dbReference type="Pfam" id="PF02424">
    <property type="entry name" value="ApbE"/>
    <property type="match status" value="1"/>
</dbReference>
<name>U2KXH2_9FIRM</name>
<dbReference type="GO" id="GO:0016740">
    <property type="term" value="F:transferase activity"/>
    <property type="evidence" value="ECO:0007669"/>
    <property type="project" value="UniProtKB-UniRule"/>
</dbReference>
<comment type="subcellular location">
    <subcellularLocation>
        <location evidence="12">Cell inner membrane</location>
        <topology evidence="12">Lipid-anchor</topology>
        <orientation evidence="12">Periplasmic side</orientation>
    </subcellularLocation>
</comment>
<dbReference type="EC" id="2.7.1.180" evidence="1 10"/>
<comment type="caution">
    <text evidence="13">The sequence shown here is derived from an EMBL/GenBank/DDBJ whole genome shotgun (WGS) entry which is preliminary data.</text>
</comment>
<proteinExistence type="inferred from homology"/>
<evidence type="ECO:0000256" key="4">
    <source>
        <dbReference type="ARBA" id="ARBA00022679"/>
    </source>
</evidence>
<keyword evidence="12" id="KW-0472">Membrane</keyword>
<evidence type="ECO:0000256" key="5">
    <source>
        <dbReference type="ARBA" id="ARBA00022723"/>
    </source>
</evidence>
<dbReference type="GeneID" id="93692953"/>
<evidence type="ECO:0000256" key="12">
    <source>
        <dbReference type="RuleBase" id="RU363002"/>
    </source>
</evidence>
<keyword evidence="4 10" id="KW-0808">Transferase</keyword>
<dbReference type="PANTHER" id="PTHR30040:SF2">
    <property type="entry name" value="FAD:PROTEIN FMN TRANSFERASE"/>
    <property type="match status" value="1"/>
</dbReference>
<feature type="chain" id="PRO_5039752176" description="FAD:protein FMN transferase" evidence="12">
    <location>
        <begin position="23"/>
        <end position="319"/>
    </location>
</feature>
<comment type="function">
    <text evidence="12">Flavin transferase that catalyzes the transfer of the FMN moiety of FAD and its covalent binding to the hydroxyl group of a threonine residue in a target flavoprotein.</text>
</comment>
<dbReference type="PATRIC" id="fig|411473.3.peg.508"/>
<organism evidence="13 14">
    <name type="scientific">Ruminococcus callidus ATCC 27760</name>
    <dbReference type="NCBI Taxonomy" id="411473"/>
    <lineage>
        <taxon>Bacteria</taxon>
        <taxon>Bacillati</taxon>
        <taxon>Bacillota</taxon>
        <taxon>Clostridia</taxon>
        <taxon>Eubacteriales</taxon>
        <taxon>Oscillospiraceae</taxon>
        <taxon>Ruminococcus</taxon>
    </lineage>
</organism>
<evidence type="ECO:0000256" key="8">
    <source>
        <dbReference type="ARBA" id="ARBA00031306"/>
    </source>
</evidence>
<comment type="similarity">
    <text evidence="10 12">Belongs to the ApbE family.</text>
</comment>
<keyword evidence="6 10" id="KW-0274">FAD</keyword>
<keyword evidence="3 10" id="KW-0285">Flavoprotein</keyword>
<keyword evidence="7 10" id="KW-0460">Magnesium</keyword>
<keyword evidence="12" id="KW-0449">Lipoprotein</keyword>
<dbReference type="OrthoDB" id="9778595at2"/>
<keyword evidence="12" id="KW-1003">Cell membrane</keyword>
<evidence type="ECO:0000256" key="1">
    <source>
        <dbReference type="ARBA" id="ARBA00011955"/>
    </source>
</evidence>
<dbReference type="PIRSF" id="PIRSF006268">
    <property type="entry name" value="ApbE"/>
    <property type="match status" value="1"/>
</dbReference>
<feature type="binding site" evidence="11">
    <location>
        <position position="273"/>
    </location>
    <ligand>
        <name>Mg(2+)</name>
        <dbReference type="ChEBI" id="CHEBI:18420"/>
    </ligand>
</feature>
<feature type="binding site" evidence="11">
    <location>
        <position position="277"/>
    </location>
    <ligand>
        <name>Mg(2+)</name>
        <dbReference type="ChEBI" id="CHEBI:18420"/>
    </ligand>
</feature>
<keyword evidence="14" id="KW-1185">Reference proteome</keyword>
<evidence type="ECO:0000256" key="7">
    <source>
        <dbReference type="ARBA" id="ARBA00022842"/>
    </source>
</evidence>
<feature type="signal peptide" evidence="12">
    <location>
        <begin position="1"/>
        <end position="22"/>
    </location>
</feature>
<evidence type="ECO:0000256" key="10">
    <source>
        <dbReference type="PIRNR" id="PIRNR006268"/>
    </source>
</evidence>
<evidence type="ECO:0000313" key="13">
    <source>
        <dbReference type="EMBL" id="ERJ96987.1"/>
    </source>
</evidence>
<protein>
    <recommendedName>
        <fullName evidence="2 10">FAD:protein FMN transferase</fullName>
        <ecNumber evidence="1 10">2.7.1.180</ecNumber>
    </recommendedName>
    <alternativeName>
        <fullName evidence="8 10">Flavin transferase</fullName>
    </alternativeName>
</protein>
<evidence type="ECO:0000256" key="9">
    <source>
        <dbReference type="ARBA" id="ARBA00048540"/>
    </source>
</evidence>
<comment type="catalytic activity">
    <reaction evidence="9 10 12">
        <text>L-threonyl-[protein] + FAD = FMN-L-threonyl-[protein] + AMP + H(+)</text>
        <dbReference type="Rhea" id="RHEA:36847"/>
        <dbReference type="Rhea" id="RHEA-COMP:11060"/>
        <dbReference type="Rhea" id="RHEA-COMP:11061"/>
        <dbReference type="ChEBI" id="CHEBI:15378"/>
        <dbReference type="ChEBI" id="CHEBI:30013"/>
        <dbReference type="ChEBI" id="CHEBI:57692"/>
        <dbReference type="ChEBI" id="CHEBI:74257"/>
        <dbReference type="ChEBI" id="CHEBI:456215"/>
        <dbReference type="EC" id="2.7.1.180"/>
    </reaction>
</comment>
<evidence type="ECO:0000313" key="14">
    <source>
        <dbReference type="Proteomes" id="UP000016662"/>
    </source>
</evidence>
<dbReference type="SUPFAM" id="SSF143631">
    <property type="entry name" value="ApbE-like"/>
    <property type="match status" value="1"/>
</dbReference>
<dbReference type="STRING" id="411473.RUMCAL_00641"/>
<dbReference type="eggNOG" id="COG1477">
    <property type="taxonomic scope" value="Bacteria"/>
</dbReference>